<dbReference type="EMBL" id="FTLW01000005">
    <property type="protein sequence ID" value="SIR01560.1"/>
    <property type="molecule type" value="Genomic_DNA"/>
</dbReference>
<dbReference type="Proteomes" id="UP000241788">
    <property type="component" value="Unassembled WGS sequence"/>
</dbReference>
<dbReference type="OrthoDB" id="6026512at2"/>
<evidence type="ECO:0000313" key="2">
    <source>
        <dbReference type="Proteomes" id="UP000241788"/>
    </source>
</evidence>
<keyword evidence="2" id="KW-1185">Reference proteome</keyword>
<proteinExistence type="predicted"/>
<dbReference type="RefSeq" id="WP_129582911.1">
    <property type="nucleotide sequence ID" value="NZ_FTLW01000005.1"/>
</dbReference>
<accession>A0A1N6XH15</accession>
<name>A0A1N6XH15_9GAMM</name>
<reference evidence="2" key="1">
    <citation type="submission" date="2017-01" db="EMBL/GenBank/DDBJ databases">
        <authorList>
            <person name="Varghese N."/>
            <person name="Submissions S."/>
        </authorList>
    </citation>
    <scope>NUCLEOTIDE SEQUENCE [LARGE SCALE GENOMIC DNA]</scope>
    <source>
        <strain evidence="2">UM1</strain>
    </source>
</reference>
<sequence length="65" mass="7072">MASNQQLVDRLYDLTTRGEFDSAEFSHLDALVYSRLEQTYADDEAFEAAIQSAGSVDLAAIAQAA</sequence>
<evidence type="ECO:0000313" key="1">
    <source>
        <dbReference type="EMBL" id="SIR01560.1"/>
    </source>
</evidence>
<protein>
    <submittedName>
        <fullName evidence="1">Uncharacterized protein</fullName>
    </submittedName>
</protein>
<organism evidence="1 2">
    <name type="scientific">Solilutibacter tolerans</name>
    <dbReference type="NCBI Taxonomy" id="1604334"/>
    <lineage>
        <taxon>Bacteria</taxon>
        <taxon>Pseudomonadati</taxon>
        <taxon>Pseudomonadota</taxon>
        <taxon>Gammaproteobacteria</taxon>
        <taxon>Lysobacterales</taxon>
        <taxon>Lysobacteraceae</taxon>
        <taxon>Solilutibacter</taxon>
    </lineage>
</organism>
<dbReference type="AlphaFoldDB" id="A0A1N6XH15"/>
<gene>
    <name evidence="1" type="ORF">SAMN05421546_2235</name>
</gene>